<proteinExistence type="predicted"/>
<sequence length="127" mass="14910">MKINKIHYLTKKALKGDIDAAKTILRYLSRYQIKAINVSSYLIVYQIIMNLYNILEECKLCNGKCCREGGCIPLYQFDIDELNKVFDNNLLNHFIKIEDKYYCIPRPCPFLKDYICTIHNAKPYACL</sequence>
<protein>
    <recommendedName>
        <fullName evidence="2">YkgJ family cysteine cluster protein</fullName>
    </recommendedName>
</protein>
<evidence type="ECO:0008006" key="2">
    <source>
        <dbReference type="Google" id="ProtNLM"/>
    </source>
</evidence>
<comment type="caution">
    <text evidence="1">The sequence shown here is derived from an EMBL/GenBank/DDBJ whole genome shotgun (WGS) entry which is preliminary data.</text>
</comment>
<name>A0A7C5TGK3_9CREN</name>
<evidence type="ECO:0000313" key="1">
    <source>
        <dbReference type="EMBL" id="HHP82098.1"/>
    </source>
</evidence>
<gene>
    <name evidence="1" type="ORF">ENM84_05480</name>
</gene>
<organism evidence="1">
    <name type="scientific">Ignisphaera aggregans</name>
    <dbReference type="NCBI Taxonomy" id="334771"/>
    <lineage>
        <taxon>Archaea</taxon>
        <taxon>Thermoproteota</taxon>
        <taxon>Thermoprotei</taxon>
        <taxon>Desulfurococcales</taxon>
        <taxon>Desulfurococcaceae</taxon>
        <taxon>Ignisphaera</taxon>
    </lineage>
</organism>
<accession>A0A7C5TGK3</accession>
<dbReference type="EMBL" id="DRZI01000232">
    <property type="protein sequence ID" value="HHP82098.1"/>
    <property type="molecule type" value="Genomic_DNA"/>
</dbReference>
<reference evidence="1" key="1">
    <citation type="journal article" date="2020" name="mSystems">
        <title>Genome- and Community-Level Interaction Insights into Carbon Utilization and Element Cycling Functions of Hydrothermarchaeota in Hydrothermal Sediment.</title>
        <authorList>
            <person name="Zhou Z."/>
            <person name="Liu Y."/>
            <person name="Xu W."/>
            <person name="Pan J."/>
            <person name="Luo Z.H."/>
            <person name="Li M."/>
        </authorList>
    </citation>
    <scope>NUCLEOTIDE SEQUENCE [LARGE SCALE GENOMIC DNA]</scope>
    <source>
        <strain evidence="1">SpSt-1121</strain>
    </source>
</reference>
<dbReference type="AlphaFoldDB" id="A0A7C5TGK3"/>